<organism evidence="2 3">
    <name type="scientific">Lysobacter niastensis</name>
    <dbReference type="NCBI Taxonomy" id="380629"/>
    <lineage>
        <taxon>Bacteria</taxon>
        <taxon>Pseudomonadati</taxon>
        <taxon>Pseudomonadota</taxon>
        <taxon>Gammaproteobacteria</taxon>
        <taxon>Lysobacterales</taxon>
        <taxon>Lysobacteraceae</taxon>
        <taxon>Lysobacter</taxon>
    </lineage>
</organism>
<gene>
    <name evidence="2" type="ORF">IU514_02390</name>
</gene>
<sequence>MAELLDESIRLQVLLERVKAGEDKWIDAFLQDEAKILRQKLTRADLSPGERKRIEALIEEVREALSVLHARHGEEFLARLDELGEVVADTEAKSLAAALDNFDTAVPTAQTIRAAVNTAPLSVRGAGGGMLLEAFVAKWGEANVERVVGTIRRGYFEGRTTDQVVRDLIGTKAANYTDGELAVSRRHARTVVHTSVQHLATVARMETFKENEDLITGYRWVSTLDSKTSQICQALDGRVFKIGEGPMPPAHPNCRSTIVPVLKSWQELGIDLPDLPIGERASMHGPVPANLTYFEWLKTQPASFVDEALGETRAAVFLKGGISADEFAKLQLGRNFQPLTIEEMREKAPKVFERAGV</sequence>
<protein>
    <submittedName>
        <fullName evidence="2">Minor capsid protein</fullName>
    </submittedName>
</protein>
<dbReference type="InterPro" id="IPR006528">
    <property type="entry name" value="Phage_head_morphogenesis_dom"/>
</dbReference>
<dbReference type="InterPro" id="IPR017029">
    <property type="entry name" value="Phage_head_put"/>
</dbReference>
<proteinExistence type="predicted"/>
<feature type="domain" description="Phage head morphogenesis" evidence="1">
    <location>
        <begin position="180"/>
        <end position="258"/>
    </location>
</feature>
<dbReference type="Proteomes" id="UP001429984">
    <property type="component" value="Unassembled WGS sequence"/>
</dbReference>
<dbReference type="RefSeq" id="WP_194929448.1">
    <property type="nucleotide sequence ID" value="NZ_JADLZT010000001.1"/>
</dbReference>
<name>A0ABS0B307_9GAMM</name>
<comment type="caution">
    <text evidence="2">The sequence shown here is derived from an EMBL/GenBank/DDBJ whole genome shotgun (WGS) entry which is preliminary data.</text>
</comment>
<evidence type="ECO:0000313" key="2">
    <source>
        <dbReference type="EMBL" id="MBF6022869.1"/>
    </source>
</evidence>
<dbReference type="Pfam" id="PF04233">
    <property type="entry name" value="Phage_Mu_F"/>
    <property type="match status" value="1"/>
</dbReference>
<keyword evidence="3" id="KW-1185">Reference proteome</keyword>
<evidence type="ECO:0000259" key="1">
    <source>
        <dbReference type="Pfam" id="PF04233"/>
    </source>
</evidence>
<dbReference type="PIRSF" id="PIRSF034565">
    <property type="entry name" value="UCP034565"/>
    <property type="match status" value="1"/>
</dbReference>
<accession>A0ABS0B307</accession>
<dbReference type="NCBIfam" id="TIGR01641">
    <property type="entry name" value="phageSPP1_gp7"/>
    <property type="match status" value="1"/>
</dbReference>
<evidence type="ECO:0000313" key="3">
    <source>
        <dbReference type="Proteomes" id="UP001429984"/>
    </source>
</evidence>
<dbReference type="EMBL" id="JADLZT010000001">
    <property type="protein sequence ID" value="MBF6022869.1"/>
    <property type="molecule type" value="Genomic_DNA"/>
</dbReference>
<reference evidence="2 3" key="1">
    <citation type="submission" date="2020-11" db="EMBL/GenBank/DDBJ databases">
        <title>Draft Genome Sequence and Secondary Metabolite Biosynthetic Potential of the Lysobacter niastensis Type strain DSM 18481.</title>
        <authorList>
            <person name="Turrini P."/>
            <person name="Artuso I."/>
            <person name="Tescari M."/>
            <person name="Lugli G.A."/>
            <person name="Frangipani E."/>
            <person name="Ventura M."/>
            <person name="Visca P."/>
        </authorList>
    </citation>
    <scope>NUCLEOTIDE SEQUENCE [LARGE SCALE GENOMIC DNA]</scope>
    <source>
        <strain evidence="2 3">DSM 18481</strain>
    </source>
</reference>